<gene>
    <name evidence="3" type="ORF">CAL12_04965</name>
</gene>
<dbReference type="RefSeq" id="WP_086063475.1">
    <property type="nucleotide sequence ID" value="NZ_CP021108.1"/>
</dbReference>
<organism evidence="3 4">
    <name type="scientific">Bordetella genomosp. 8</name>
    <dbReference type="NCBI Taxonomy" id="1416806"/>
    <lineage>
        <taxon>Bacteria</taxon>
        <taxon>Pseudomonadati</taxon>
        <taxon>Pseudomonadota</taxon>
        <taxon>Betaproteobacteria</taxon>
        <taxon>Burkholderiales</taxon>
        <taxon>Alcaligenaceae</taxon>
        <taxon>Bordetella</taxon>
    </lineage>
</organism>
<dbReference type="EMBL" id="CP021108">
    <property type="protein sequence ID" value="ARP80244.1"/>
    <property type="molecule type" value="Genomic_DNA"/>
</dbReference>
<reference evidence="3 4" key="1">
    <citation type="submission" date="2017-05" db="EMBL/GenBank/DDBJ databases">
        <title>Complete and WGS of Bordetella genogroups.</title>
        <authorList>
            <person name="Spilker T."/>
            <person name="LiPuma J."/>
        </authorList>
    </citation>
    <scope>NUCLEOTIDE SEQUENCE [LARGE SCALE GENOMIC DNA]</scope>
    <source>
        <strain evidence="3 4">AU19157</strain>
    </source>
</reference>
<evidence type="ECO:0000256" key="1">
    <source>
        <dbReference type="SAM" id="MobiDB-lite"/>
    </source>
</evidence>
<keyword evidence="2" id="KW-1133">Transmembrane helix</keyword>
<feature type="compositionally biased region" description="Basic and acidic residues" evidence="1">
    <location>
        <begin position="128"/>
        <end position="141"/>
    </location>
</feature>
<dbReference type="STRING" id="1416806.CAL12_04965"/>
<feature type="transmembrane region" description="Helical" evidence="2">
    <location>
        <begin position="39"/>
        <end position="66"/>
    </location>
</feature>
<dbReference type="AlphaFoldDB" id="A0A1W6YGW9"/>
<name>A0A1W6YGW9_9BORD</name>
<dbReference type="InterPro" id="IPR009937">
    <property type="entry name" value="Phage_holin_3_6"/>
</dbReference>
<feature type="compositionally biased region" description="Basic residues" evidence="1">
    <location>
        <begin position="142"/>
        <end position="152"/>
    </location>
</feature>
<dbReference type="Proteomes" id="UP000194151">
    <property type="component" value="Chromosome"/>
</dbReference>
<evidence type="ECO:0000256" key="2">
    <source>
        <dbReference type="SAM" id="Phobius"/>
    </source>
</evidence>
<dbReference type="KEGG" id="bgv:CAL12_04965"/>
<evidence type="ECO:0000313" key="4">
    <source>
        <dbReference type="Proteomes" id="UP000194151"/>
    </source>
</evidence>
<feature type="transmembrane region" description="Helical" evidence="2">
    <location>
        <begin position="72"/>
        <end position="93"/>
    </location>
</feature>
<dbReference type="OrthoDB" id="8642121at2"/>
<evidence type="ECO:0008006" key="5">
    <source>
        <dbReference type="Google" id="ProtNLM"/>
    </source>
</evidence>
<protein>
    <recommendedName>
        <fullName evidence="5">Phage holin family protein</fullName>
    </recommendedName>
</protein>
<keyword evidence="2" id="KW-0812">Transmembrane</keyword>
<proteinExistence type="predicted"/>
<evidence type="ECO:0000313" key="3">
    <source>
        <dbReference type="EMBL" id="ARP80244.1"/>
    </source>
</evidence>
<sequence length="152" mass="17060">MPIRKSLLGVASSLVELGRTRFELLALEASAEKGRLLKLLGCSFAALLFLTLAVLVFSIWVAVYFWPTDERYLAFGALAAGYAILGVILLLVVRRMLTQGPAPFAATMEELARDVQLLEHLRIKAQEEEEAERRAEAERQAHAARRRETRHE</sequence>
<accession>A0A1W6YGW9</accession>
<feature type="region of interest" description="Disordered" evidence="1">
    <location>
        <begin position="128"/>
        <end position="152"/>
    </location>
</feature>
<keyword evidence="2" id="KW-0472">Membrane</keyword>
<dbReference type="Pfam" id="PF07332">
    <property type="entry name" value="Phage_holin_3_6"/>
    <property type="match status" value="1"/>
</dbReference>
<keyword evidence="4" id="KW-1185">Reference proteome</keyword>